<dbReference type="InterPro" id="IPR001296">
    <property type="entry name" value="Glyco_trans_1"/>
</dbReference>
<sequence>MTASQTRQTGYFTVNIMKVFYCDTDIFSGHEKMFLAAACGVSDKFPCMLILNEHNPMALAYCREHGHFDHIITLPIKTVKFASLVTWFLWGDILKIKHILQKYHATSVVVSQGRIEIGNLGSMAARLISVPVTSYIPMAHGYVELYGKSATNIFKDALCAILYRLPARYITISDSVKASLQQKSGRGTPVDVVANYIDRKPQADVASAVTPLTDVPPGTFTLVIPGRLLDKQKGQIDYLTALKTVIAQRPSVKCFLVGDGEDKARIRNFIKANQLHNHVELLGNRDDMLAIMSQADLIVIPSKFEGVPLVLIEAALLNKKIIASRIDGIKDYLNATFLFGSHNIDEMSRVTLQHMTSSRDDNYRESLKTLIRRHQDDFVNDFYAALIQPSVKSTS</sequence>
<keyword evidence="3" id="KW-0808">Transferase</keyword>
<dbReference type="Proteomes" id="UP000250186">
    <property type="component" value="Unassembled WGS sequence"/>
</dbReference>
<evidence type="ECO:0000313" key="5">
    <source>
        <dbReference type="Proteomes" id="UP000274511"/>
    </source>
</evidence>
<dbReference type="EMBL" id="LUSW01000013">
    <property type="protein sequence ID" value="RAT34958.1"/>
    <property type="molecule type" value="Genomic_DNA"/>
</dbReference>
<dbReference type="GO" id="GO:1901135">
    <property type="term" value="P:carbohydrate derivative metabolic process"/>
    <property type="evidence" value="ECO:0007669"/>
    <property type="project" value="UniProtKB-ARBA"/>
</dbReference>
<dbReference type="Proteomes" id="UP000274511">
    <property type="component" value="Unassembled WGS sequence"/>
</dbReference>
<evidence type="ECO:0000313" key="3">
    <source>
        <dbReference type="EMBL" id="ROH81253.1"/>
    </source>
</evidence>
<protein>
    <submittedName>
        <fullName evidence="3">Glycosyltransferase</fullName>
    </submittedName>
</protein>
<evidence type="ECO:0000313" key="4">
    <source>
        <dbReference type="Proteomes" id="UP000250186"/>
    </source>
</evidence>
<feature type="domain" description="Glycosyl transferase family 1" evidence="1">
    <location>
        <begin position="220"/>
        <end position="356"/>
    </location>
</feature>
<accession>A0A3N0UL19</accession>
<comment type="caution">
    <text evidence="3">The sequence shown here is derived from an EMBL/GenBank/DDBJ whole genome shotgun (WGS) entry which is preliminary data.</text>
</comment>
<dbReference type="PANTHER" id="PTHR12526:SF630">
    <property type="entry name" value="GLYCOSYLTRANSFERASE"/>
    <property type="match status" value="1"/>
</dbReference>
<dbReference type="Gene3D" id="3.40.50.2000">
    <property type="entry name" value="Glycogen Phosphorylase B"/>
    <property type="match status" value="2"/>
</dbReference>
<reference evidence="3 5" key="2">
    <citation type="submission" date="2018-10" db="EMBL/GenBank/DDBJ databases">
        <title>New species genome.</title>
        <authorList>
            <person name="Li Y."/>
        </authorList>
    </citation>
    <scope>NUCLEOTIDE SEQUENCE [LARGE SCALE GENOMIC DNA]</scope>
    <source>
        <strain evidence="3 5">L6_4B</strain>
    </source>
</reference>
<gene>
    <name evidence="2" type="ORF">AU492_07440</name>
    <name evidence="3" type="ORF">EC392_07470</name>
</gene>
<evidence type="ECO:0000259" key="1">
    <source>
        <dbReference type="Pfam" id="PF00534"/>
    </source>
</evidence>
<dbReference type="STRING" id="1172565.AU508_12540"/>
<dbReference type="AlphaFoldDB" id="A0A3N0UL19"/>
<dbReference type="EMBL" id="RJUJ01000006">
    <property type="protein sequence ID" value="ROH81253.1"/>
    <property type="molecule type" value="Genomic_DNA"/>
</dbReference>
<dbReference type="GO" id="GO:0016757">
    <property type="term" value="F:glycosyltransferase activity"/>
    <property type="evidence" value="ECO:0007669"/>
    <property type="project" value="InterPro"/>
</dbReference>
<dbReference type="PANTHER" id="PTHR12526">
    <property type="entry name" value="GLYCOSYLTRANSFERASE"/>
    <property type="match status" value="1"/>
</dbReference>
<keyword evidence="4" id="KW-1185">Reference proteome</keyword>
<organism evidence="3 5">
    <name type="scientific">Lonsdalea populi</name>
    <dbReference type="NCBI Taxonomy" id="1172565"/>
    <lineage>
        <taxon>Bacteria</taxon>
        <taxon>Pseudomonadati</taxon>
        <taxon>Pseudomonadota</taxon>
        <taxon>Gammaproteobacteria</taxon>
        <taxon>Enterobacterales</taxon>
        <taxon>Pectobacteriaceae</taxon>
        <taxon>Lonsdalea</taxon>
    </lineage>
</organism>
<evidence type="ECO:0000313" key="2">
    <source>
        <dbReference type="EMBL" id="RAT34958.1"/>
    </source>
</evidence>
<proteinExistence type="predicted"/>
<dbReference type="Pfam" id="PF00534">
    <property type="entry name" value="Glycos_transf_1"/>
    <property type="match status" value="1"/>
</dbReference>
<reference evidence="2 4" key="1">
    <citation type="submission" date="2016-02" db="EMBL/GenBank/DDBJ databases">
        <title>Species-wide whole genome sequencing reveals diversity, host range in Lonsdalea quercina.</title>
        <authorList>
            <person name="Li Y."/>
        </authorList>
    </citation>
    <scope>NUCLEOTIDE SEQUENCE [LARGE SCALE GENOMIC DNA]</scope>
    <source>
        <strain evidence="2 4">CFCC 12721</strain>
    </source>
</reference>
<name>A0A3N0UL19_9GAMM</name>
<dbReference type="SUPFAM" id="SSF53756">
    <property type="entry name" value="UDP-Glycosyltransferase/glycogen phosphorylase"/>
    <property type="match status" value="1"/>
</dbReference>